<gene>
    <name evidence="2" type="ORF">METZ01_LOCUS168825</name>
</gene>
<feature type="compositionally biased region" description="Low complexity" evidence="1">
    <location>
        <begin position="28"/>
        <end position="40"/>
    </location>
</feature>
<evidence type="ECO:0000313" key="2">
    <source>
        <dbReference type="EMBL" id="SVB15971.1"/>
    </source>
</evidence>
<proteinExistence type="predicted"/>
<name>A0A382BR05_9ZZZZ</name>
<accession>A0A382BR05</accession>
<feature type="region of interest" description="Disordered" evidence="1">
    <location>
        <begin position="1"/>
        <end position="49"/>
    </location>
</feature>
<sequence length="49" mass="5574">SRSSSPSAAISQRRRSRRYSSRSRRSSSRSGRPRCSMRSSQPSRESART</sequence>
<dbReference type="EMBL" id="UINC01030871">
    <property type="protein sequence ID" value="SVB15971.1"/>
    <property type="molecule type" value="Genomic_DNA"/>
</dbReference>
<dbReference type="AlphaFoldDB" id="A0A382BR05"/>
<feature type="non-terminal residue" evidence="2">
    <location>
        <position position="1"/>
    </location>
</feature>
<reference evidence="2" key="1">
    <citation type="submission" date="2018-05" db="EMBL/GenBank/DDBJ databases">
        <authorList>
            <person name="Lanie J.A."/>
            <person name="Ng W.-L."/>
            <person name="Kazmierczak K.M."/>
            <person name="Andrzejewski T.M."/>
            <person name="Davidsen T.M."/>
            <person name="Wayne K.J."/>
            <person name="Tettelin H."/>
            <person name="Glass J.I."/>
            <person name="Rusch D."/>
            <person name="Podicherti R."/>
            <person name="Tsui H.-C.T."/>
            <person name="Winkler M.E."/>
        </authorList>
    </citation>
    <scope>NUCLEOTIDE SEQUENCE</scope>
</reference>
<feature type="compositionally biased region" description="Basic residues" evidence="1">
    <location>
        <begin position="12"/>
        <end position="27"/>
    </location>
</feature>
<feature type="compositionally biased region" description="Low complexity" evidence="1">
    <location>
        <begin position="1"/>
        <end position="11"/>
    </location>
</feature>
<organism evidence="2">
    <name type="scientific">marine metagenome</name>
    <dbReference type="NCBI Taxonomy" id="408172"/>
    <lineage>
        <taxon>unclassified sequences</taxon>
        <taxon>metagenomes</taxon>
        <taxon>ecological metagenomes</taxon>
    </lineage>
</organism>
<feature type="non-terminal residue" evidence="2">
    <location>
        <position position="49"/>
    </location>
</feature>
<evidence type="ECO:0000256" key="1">
    <source>
        <dbReference type="SAM" id="MobiDB-lite"/>
    </source>
</evidence>
<protein>
    <submittedName>
        <fullName evidence="2">Uncharacterized protein</fullName>
    </submittedName>
</protein>